<dbReference type="SUPFAM" id="SSF81296">
    <property type="entry name" value="E set domains"/>
    <property type="match status" value="1"/>
</dbReference>
<proteinExistence type="predicted"/>
<feature type="chain" id="PRO_5043418835" evidence="2">
    <location>
        <begin position="24"/>
        <end position="1017"/>
    </location>
</feature>
<feature type="domain" description="Galactose oxidase-like Early set" evidence="4">
    <location>
        <begin position="425"/>
        <end position="522"/>
    </location>
</feature>
<dbReference type="InterPro" id="IPR011043">
    <property type="entry name" value="Gal_Oxase/kelch_b-propeller"/>
</dbReference>
<evidence type="ECO:0000259" key="4">
    <source>
        <dbReference type="Pfam" id="PF09118"/>
    </source>
</evidence>
<reference evidence="5 6" key="1">
    <citation type="journal article" date="2024" name="Nat. Commun.">
        <title>Phylogenomics reveals the evolutionary origins of lichenization in chlorophyte algae.</title>
        <authorList>
            <person name="Puginier C."/>
            <person name="Libourel C."/>
            <person name="Otte J."/>
            <person name="Skaloud P."/>
            <person name="Haon M."/>
            <person name="Grisel S."/>
            <person name="Petersen M."/>
            <person name="Berrin J.G."/>
            <person name="Delaux P.M."/>
            <person name="Dal Grande F."/>
            <person name="Keller J."/>
        </authorList>
    </citation>
    <scope>NUCLEOTIDE SEQUENCE [LARGE SCALE GENOMIC DNA]</scope>
    <source>
        <strain evidence="5 6">SAG 2145</strain>
    </source>
</reference>
<name>A0AAW1QWE7_9CHLO</name>
<evidence type="ECO:0000256" key="1">
    <source>
        <dbReference type="ARBA" id="ARBA00022729"/>
    </source>
</evidence>
<organism evidence="5 6">
    <name type="scientific">Apatococcus lobatus</name>
    <dbReference type="NCBI Taxonomy" id="904363"/>
    <lineage>
        <taxon>Eukaryota</taxon>
        <taxon>Viridiplantae</taxon>
        <taxon>Chlorophyta</taxon>
        <taxon>core chlorophytes</taxon>
        <taxon>Trebouxiophyceae</taxon>
        <taxon>Chlorellales</taxon>
        <taxon>Chlorellaceae</taxon>
        <taxon>Apatococcus</taxon>
    </lineage>
</organism>
<sequence length="1017" mass="106525">MKNLGSFNKVHLLLAAIWLGSLATGEDRSSCDPRCWPSELPNPRNPNPYLQTDPEGTAHDIAALLDLFTMTFERFHITESPFCSGHVIMPNGLGLIVGGDNEDLSWPLLSSGLTSIRIIDPFKASYILGPELPSSRWYPSLLTLANGNILIMGGAQVPGGDVAGECLATGATRASTDNPSYIIYDPDSNSLSADVPFTLLSVTWPFNLYPFLALLPGSRSILVISGNQVAVSIISDTGWDIDTDWGAPVSLPVPVLYPQTAAITLLPLSASEEWQPQVLVCGGSSVDCAGPSSPASGISYLINVAEGANHTPVQEQMPSARVMGDCVALPDGTIFCCNGAAIGIAGGSPGYGNASSPTTAGAIYDPSRPAGSRWQGAADSAIARLYHSTAVLTQNAEVMVAGSEATVEYRVQVYTPAYLLTANPRPTIVRAPNLIAPGSRFPIQFSGVPSIDRVVLSRLPGVTHSVHMDARQLVLNCAPTVSGSSSGITCQAPPDFTVVPPGAYLLFILSRGVPSRGQYVNITLGPPALPPGSYIIQSASSVRNAYASVAADCHMIGVGLWRAQDGSGQQAFSIQLPDTRYNSYTIQASFGRPGCSSSFWSPQACSPQGSSAPQLVGSDDGSGMQHWVISQVPASTNQYYIISSGLANQCHAFLGVTACGSTAGLGTFSGDDGTGAQLWSLIPVSGFTPDQPIPPPLSSGIYTIQNVGRACSPYVSIGQSCSDRQMHTWPAQDGSGRQIFSLQLLANGRNDYIISTTAGRNSCNSSLLTVQACGGSGAAMLGHPDESSQQQHWSIGPVPGILDQFYIVARGRDGNCPALLGGSTCSGMTDTISCYNEDDGSRLQRWTLTAAAALPAAGSGPPIANGLYQILATVGRQNCEQYMHAAPCRPASSTGSVLLHSSGSSQSVWMLRQAGVANQYNIISVMRTECPAFLSSGPCDAAASDPFAGDDDGSGYQRWQVAPVNSSPDVFYIANVGRQGCSRQNLGTPACGSNPWPNMVSWDAGAEHISWRIAAVA</sequence>
<protein>
    <submittedName>
        <fullName evidence="5">Uncharacterized protein</fullName>
    </submittedName>
</protein>
<dbReference type="InterPro" id="IPR013783">
    <property type="entry name" value="Ig-like_fold"/>
</dbReference>
<dbReference type="PANTHER" id="PTHR32208:SF21">
    <property type="entry name" value="LOW QUALITY PROTEIN: ALDEHYDE OXIDASE GLOX-LIKE"/>
    <property type="match status" value="1"/>
</dbReference>
<dbReference type="InterPro" id="IPR037293">
    <property type="entry name" value="Gal_Oxidase_central_sf"/>
</dbReference>
<dbReference type="InterPro" id="IPR009880">
    <property type="entry name" value="Glyoxal_oxidase_N"/>
</dbReference>
<dbReference type="AlphaFoldDB" id="A0AAW1QWE7"/>
<dbReference type="Proteomes" id="UP001438707">
    <property type="component" value="Unassembled WGS sequence"/>
</dbReference>
<evidence type="ECO:0000313" key="5">
    <source>
        <dbReference type="EMBL" id="KAK9825583.1"/>
    </source>
</evidence>
<gene>
    <name evidence="5" type="ORF">WJX74_007675</name>
</gene>
<dbReference type="Gene3D" id="2.130.10.80">
    <property type="entry name" value="Galactose oxidase/kelch, beta-propeller"/>
    <property type="match status" value="1"/>
</dbReference>
<feature type="domain" description="Glyoxal oxidase N-terminal" evidence="3">
    <location>
        <begin position="205"/>
        <end position="412"/>
    </location>
</feature>
<dbReference type="Pfam" id="PF07250">
    <property type="entry name" value="Glyoxal_oxid_N"/>
    <property type="match status" value="1"/>
</dbReference>
<dbReference type="Gene3D" id="2.80.10.50">
    <property type="match status" value="1"/>
</dbReference>
<dbReference type="Pfam" id="PF09118">
    <property type="entry name" value="GO-like_E_set"/>
    <property type="match status" value="1"/>
</dbReference>
<dbReference type="InterPro" id="IPR014756">
    <property type="entry name" value="Ig_E-set"/>
</dbReference>
<keyword evidence="6" id="KW-1185">Reference proteome</keyword>
<evidence type="ECO:0000256" key="2">
    <source>
        <dbReference type="SAM" id="SignalP"/>
    </source>
</evidence>
<evidence type="ECO:0000259" key="3">
    <source>
        <dbReference type="Pfam" id="PF07250"/>
    </source>
</evidence>
<dbReference type="InterPro" id="IPR015202">
    <property type="entry name" value="GO-like_E_set"/>
</dbReference>
<accession>A0AAW1QWE7</accession>
<dbReference type="CDD" id="cd02851">
    <property type="entry name" value="E_set_GO_C"/>
    <property type="match status" value="1"/>
</dbReference>
<keyword evidence="1 2" id="KW-0732">Signal</keyword>
<dbReference type="SUPFAM" id="SSF50965">
    <property type="entry name" value="Galactose oxidase, central domain"/>
    <property type="match status" value="1"/>
</dbReference>
<dbReference type="PANTHER" id="PTHR32208">
    <property type="entry name" value="SECRETED PROTEIN-RELATED"/>
    <property type="match status" value="1"/>
</dbReference>
<dbReference type="EMBL" id="JALJOS010000024">
    <property type="protein sequence ID" value="KAK9825583.1"/>
    <property type="molecule type" value="Genomic_DNA"/>
</dbReference>
<comment type="caution">
    <text evidence="5">The sequence shown here is derived from an EMBL/GenBank/DDBJ whole genome shotgun (WGS) entry which is preliminary data.</text>
</comment>
<feature type="signal peptide" evidence="2">
    <location>
        <begin position="1"/>
        <end position="23"/>
    </location>
</feature>
<evidence type="ECO:0000313" key="6">
    <source>
        <dbReference type="Proteomes" id="UP001438707"/>
    </source>
</evidence>
<dbReference type="Gene3D" id="2.60.40.10">
    <property type="entry name" value="Immunoglobulins"/>
    <property type="match status" value="1"/>
</dbReference>
<dbReference type="PROSITE" id="PS50231">
    <property type="entry name" value="RICIN_B_LECTIN"/>
    <property type="match status" value="1"/>
</dbReference>